<dbReference type="OrthoDB" id="110231at2"/>
<evidence type="ECO:0000256" key="2">
    <source>
        <dbReference type="ARBA" id="ARBA00022475"/>
    </source>
</evidence>
<dbReference type="Gene3D" id="3.10.580.10">
    <property type="entry name" value="CBS-domain"/>
    <property type="match status" value="1"/>
</dbReference>
<proteinExistence type="predicted"/>
<dbReference type="InterPro" id="IPR044751">
    <property type="entry name" value="Ion_transp-like_CBS"/>
</dbReference>
<gene>
    <name evidence="7" type="primary">corC1</name>
    <name evidence="7" type="ORF">AHOG_10755</name>
</gene>
<dbReference type="CDD" id="cd04590">
    <property type="entry name" value="CBS_pair_CorC_HlyC_assoc"/>
    <property type="match status" value="1"/>
</dbReference>
<evidence type="ECO:0000256" key="3">
    <source>
        <dbReference type="ARBA" id="ARBA00022692"/>
    </source>
</evidence>
<comment type="subcellular location">
    <subcellularLocation>
        <location evidence="1">Cell membrane</location>
        <topology evidence="1">Multi-pass membrane protein</topology>
    </subcellularLocation>
</comment>
<evidence type="ECO:0000313" key="7">
    <source>
        <dbReference type="EMBL" id="ASO19794.1"/>
    </source>
</evidence>
<dbReference type="InterPro" id="IPR002550">
    <property type="entry name" value="CNNM"/>
</dbReference>
<name>A0A221W1Z5_9PSEU</name>
<keyword evidence="6" id="KW-0472">Membrane</keyword>
<evidence type="ECO:0000256" key="5">
    <source>
        <dbReference type="ARBA" id="ARBA00022989"/>
    </source>
</evidence>
<protein>
    <submittedName>
        <fullName evidence="7">Magnesium and cobalt efflux protein CorC</fullName>
    </submittedName>
</protein>
<dbReference type="Pfam" id="PF01595">
    <property type="entry name" value="CNNM"/>
    <property type="match status" value="1"/>
</dbReference>
<dbReference type="GO" id="GO:0005886">
    <property type="term" value="C:plasma membrane"/>
    <property type="evidence" value="ECO:0007669"/>
    <property type="project" value="UniProtKB-SubCell"/>
</dbReference>
<dbReference type="RefSeq" id="WP_093941242.1">
    <property type="nucleotide sequence ID" value="NZ_CP022521.1"/>
</dbReference>
<dbReference type="PANTHER" id="PTHR43099:SF5">
    <property type="entry name" value="HLYC_CORC FAMILY TRANSPORTER"/>
    <property type="match status" value="1"/>
</dbReference>
<dbReference type="InterPro" id="IPR046342">
    <property type="entry name" value="CBS_dom_sf"/>
</dbReference>
<dbReference type="PROSITE" id="PS51371">
    <property type="entry name" value="CBS"/>
    <property type="match status" value="2"/>
</dbReference>
<dbReference type="PANTHER" id="PTHR43099">
    <property type="entry name" value="UPF0053 PROTEIN YRKA"/>
    <property type="match status" value="1"/>
</dbReference>
<dbReference type="SUPFAM" id="SSF54631">
    <property type="entry name" value="CBS-domain pair"/>
    <property type="match status" value="1"/>
</dbReference>
<keyword evidence="2" id="KW-1003">Cell membrane</keyword>
<accession>A0A221W1Z5</accession>
<evidence type="ECO:0000256" key="1">
    <source>
        <dbReference type="ARBA" id="ARBA00004651"/>
    </source>
</evidence>
<organism evidence="7 8">
    <name type="scientific">Actinoalloteichus hoggarensis</name>
    <dbReference type="NCBI Taxonomy" id="1470176"/>
    <lineage>
        <taxon>Bacteria</taxon>
        <taxon>Bacillati</taxon>
        <taxon>Actinomycetota</taxon>
        <taxon>Actinomycetes</taxon>
        <taxon>Pseudonocardiales</taxon>
        <taxon>Pseudonocardiaceae</taxon>
        <taxon>Actinoalloteichus</taxon>
    </lineage>
</organism>
<dbReference type="PROSITE" id="PS51846">
    <property type="entry name" value="CNNM"/>
    <property type="match status" value="1"/>
</dbReference>
<dbReference type="InterPro" id="IPR000644">
    <property type="entry name" value="CBS_dom"/>
</dbReference>
<dbReference type="Pfam" id="PF00571">
    <property type="entry name" value="CBS"/>
    <property type="match status" value="2"/>
</dbReference>
<keyword evidence="5" id="KW-1133">Transmembrane helix</keyword>
<sequence>MSDGTAVLVAVLLLVLNFFFVGAEFALLSSRRDRLESLAEQGHKRAKTVMKAGKEISLMLAGAQLGITMCTVGLGALGEPAVAHQLERVLDPLGVPEVLLHPIAFVIALSLINLLHIMLGEMVPKNLAIAAPEKMAMWLVPAHVGFVRITRPLIGTFNIAANGILRLMKVEPKDELASAYTAQEMTSLFAESRREGLLEDSEHRRLTKTLSSAERTVGDVLVPVAELTTIPEHPSVGDVEQAVTSTGFSRFPVQARDGRLVGYLHVKDVLEQADADRAAPVTSGRVRSLPELPANLRLGEALTALRRTHSHLAAAVSPEGEVLGVVALEDLVEEYVGTVRDGTHVRAVPRPAN</sequence>
<dbReference type="Proteomes" id="UP000204221">
    <property type="component" value="Chromosome"/>
</dbReference>
<dbReference type="EMBL" id="CP022521">
    <property type="protein sequence ID" value="ASO19794.1"/>
    <property type="molecule type" value="Genomic_DNA"/>
</dbReference>
<keyword evidence="8" id="KW-1185">Reference proteome</keyword>
<evidence type="ECO:0000313" key="8">
    <source>
        <dbReference type="Proteomes" id="UP000204221"/>
    </source>
</evidence>
<dbReference type="InterPro" id="IPR051676">
    <property type="entry name" value="UPF0053_domain"/>
</dbReference>
<keyword evidence="3" id="KW-0812">Transmembrane</keyword>
<evidence type="ECO:0000256" key="4">
    <source>
        <dbReference type="ARBA" id="ARBA00022737"/>
    </source>
</evidence>
<reference evidence="7 8" key="1">
    <citation type="submission" date="2017-07" db="EMBL/GenBank/DDBJ databases">
        <title>Complete genome sequence of Actinoalloteichus hoggarensis DSM 45943, type strain of Actinoalloteichus hoggarensis.</title>
        <authorList>
            <person name="Ruckert C."/>
            <person name="Nouioui I."/>
            <person name="Willmese J."/>
            <person name="van Wezel G."/>
            <person name="Klenk H.-P."/>
            <person name="Kalinowski J."/>
            <person name="Zotchev S.B."/>
        </authorList>
    </citation>
    <scope>NUCLEOTIDE SEQUENCE [LARGE SCALE GENOMIC DNA]</scope>
    <source>
        <strain evidence="7 8">DSM 45943</strain>
    </source>
</reference>
<dbReference type="AlphaFoldDB" id="A0A221W1Z5"/>
<dbReference type="KEGG" id="ahg:AHOG_10755"/>
<dbReference type="SMART" id="SM00116">
    <property type="entry name" value="CBS"/>
    <property type="match status" value="2"/>
</dbReference>
<keyword evidence="4" id="KW-0677">Repeat</keyword>
<evidence type="ECO:0000256" key="6">
    <source>
        <dbReference type="ARBA" id="ARBA00023136"/>
    </source>
</evidence>